<accession>A0AAV9W2K2</accession>
<sequence length="170" mass="18783">MDPDLQTHCSPSEGVPEALDPSMENCLKLLKSIKEAAVALLCNIKDDEKYVGVHVAFCSGIFDWIKIVEQIISTSRGHKIDRDIVKYIYDLKGLQHGLLMGRSRKKNKIPTLAKNSTKLSCLEPPVDTQISPRRRKPSRRMISLAPPKADSLSINGYTPSGENSIGLGLN</sequence>
<protein>
    <submittedName>
        <fullName evidence="1">Uncharacterized protein</fullName>
    </submittedName>
</protein>
<evidence type="ECO:0000313" key="2">
    <source>
        <dbReference type="Proteomes" id="UP001370758"/>
    </source>
</evidence>
<proteinExistence type="predicted"/>
<evidence type="ECO:0000313" key="1">
    <source>
        <dbReference type="EMBL" id="KAK6500056.1"/>
    </source>
</evidence>
<organism evidence="1 2">
    <name type="scientific">Arthrobotrys musiformis</name>
    <dbReference type="NCBI Taxonomy" id="47236"/>
    <lineage>
        <taxon>Eukaryota</taxon>
        <taxon>Fungi</taxon>
        <taxon>Dikarya</taxon>
        <taxon>Ascomycota</taxon>
        <taxon>Pezizomycotina</taxon>
        <taxon>Orbiliomycetes</taxon>
        <taxon>Orbiliales</taxon>
        <taxon>Orbiliaceae</taxon>
        <taxon>Arthrobotrys</taxon>
    </lineage>
</organism>
<name>A0AAV9W2K2_9PEZI</name>
<reference evidence="1 2" key="1">
    <citation type="submission" date="2023-08" db="EMBL/GenBank/DDBJ databases">
        <authorList>
            <person name="Palmer J.M."/>
        </authorList>
    </citation>
    <scope>NUCLEOTIDE SEQUENCE [LARGE SCALE GENOMIC DNA]</scope>
    <source>
        <strain evidence="1 2">TWF481</strain>
    </source>
</reference>
<dbReference type="EMBL" id="JAVHJL010000007">
    <property type="protein sequence ID" value="KAK6500056.1"/>
    <property type="molecule type" value="Genomic_DNA"/>
</dbReference>
<comment type="caution">
    <text evidence="1">The sequence shown here is derived from an EMBL/GenBank/DDBJ whole genome shotgun (WGS) entry which is preliminary data.</text>
</comment>
<dbReference type="AlphaFoldDB" id="A0AAV9W2K2"/>
<dbReference type="Proteomes" id="UP001370758">
    <property type="component" value="Unassembled WGS sequence"/>
</dbReference>
<gene>
    <name evidence="1" type="ORF">TWF481_010413</name>
</gene>
<keyword evidence="2" id="KW-1185">Reference proteome</keyword>